<dbReference type="InterPro" id="IPR013762">
    <property type="entry name" value="Integrase-like_cat_sf"/>
</dbReference>
<reference evidence="4 5" key="1">
    <citation type="submission" date="2021-05" db="EMBL/GenBank/DDBJ databases">
        <title>Roseococcus sp. XZZS9, whole genome shotgun sequencing project.</title>
        <authorList>
            <person name="Zhao G."/>
            <person name="Shen L."/>
        </authorList>
    </citation>
    <scope>NUCLEOTIDE SEQUENCE [LARGE SCALE GENOMIC DNA]</scope>
    <source>
        <strain evidence="4 5">XZZS9</strain>
    </source>
</reference>
<name>A0ABS5QCG3_9PROT</name>
<dbReference type="Gene3D" id="1.10.150.130">
    <property type="match status" value="1"/>
</dbReference>
<dbReference type="Gene3D" id="1.10.443.10">
    <property type="entry name" value="Intergrase catalytic core"/>
    <property type="match status" value="1"/>
</dbReference>
<evidence type="ECO:0000313" key="4">
    <source>
        <dbReference type="EMBL" id="MBS7811224.1"/>
    </source>
</evidence>
<keyword evidence="2" id="KW-0233">DNA recombination</keyword>
<feature type="domain" description="DUF6538" evidence="3">
    <location>
        <begin position="4"/>
        <end position="47"/>
    </location>
</feature>
<dbReference type="Pfam" id="PF20172">
    <property type="entry name" value="DUF6538"/>
    <property type="match status" value="1"/>
</dbReference>
<evidence type="ECO:0000256" key="2">
    <source>
        <dbReference type="ARBA" id="ARBA00023172"/>
    </source>
</evidence>
<dbReference type="EMBL" id="JAHCDA010000002">
    <property type="protein sequence ID" value="MBS7811224.1"/>
    <property type="molecule type" value="Genomic_DNA"/>
</dbReference>
<organism evidence="4 5">
    <name type="scientific">Roseococcus pinisoli</name>
    <dbReference type="NCBI Taxonomy" id="2835040"/>
    <lineage>
        <taxon>Bacteria</taxon>
        <taxon>Pseudomonadati</taxon>
        <taxon>Pseudomonadota</taxon>
        <taxon>Alphaproteobacteria</taxon>
        <taxon>Acetobacterales</taxon>
        <taxon>Roseomonadaceae</taxon>
        <taxon>Roseococcus</taxon>
    </lineage>
</organism>
<dbReference type="InterPro" id="IPR011010">
    <property type="entry name" value="DNA_brk_join_enz"/>
</dbReference>
<keyword evidence="1" id="KW-0238">DNA-binding</keyword>
<comment type="caution">
    <text evidence="4">The sequence shown here is derived from an EMBL/GenBank/DDBJ whole genome shotgun (WGS) entry which is preliminary data.</text>
</comment>
<sequence length="492" mass="54086">MVKVVPEKLRPIMGKGALKRSLRTRDPAEAKRLAPPVIAEFDARVAAAWAQHRGATVRLSARDVAAIVGDWYRREAAKVEEEPGDPRRRDAEADIVANDRVDPEDGTVSATAEDMEAASILLEEKGLAADRVTRRKTAEAIARARMDLSGLALRRASGDWSADPVAATFPAFIMAPKREERLPAEDLLKAWAAERTPAAATRVKYARSFAHVARILGFDDVRRITADGVVEFKRQRLADGVDPGTVADDVLACGAVCRWAATNRLLPLNPFAGLAPKVVRRGPAPVDPYSDDEAKRILIAARGEAGWLRWAPWLLCFTGARVSEFAEMRRGHVRQDGGVWIFDMIPTEQREGKNATFQRMIPLHPAIIAEGFLEYLTAFPKDPAKPLFPDLAPDPRGGRVTPAISKMGRWLRGTVKIIDAKKAPNHSWRHRMEDELRKVRALPEVQDAITGRHNPRNAGAGYGKGFRGMPVEVLKDLGRVPSPLDSGNDVPA</sequence>
<proteinExistence type="predicted"/>
<dbReference type="InterPro" id="IPR046668">
    <property type="entry name" value="DUF6538"/>
</dbReference>
<evidence type="ECO:0000256" key="1">
    <source>
        <dbReference type="ARBA" id="ARBA00023125"/>
    </source>
</evidence>
<protein>
    <recommendedName>
        <fullName evidence="3">DUF6538 domain-containing protein</fullName>
    </recommendedName>
</protein>
<gene>
    <name evidence="4" type="ORF">KHU32_09770</name>
</gene>
<evidence type="ECO:0000313" key="5">
    <source>
        <dbReference type="Proteomes" id="UP000766336"/>
    </source>
</evidence>
<accession>A0ABS5QCG3</accession>
<dbReference type="InterPro" id="IPR010998">
    <property type="entry name" value="Integrase_recombinase_N"/>
</dbReference>
<dbReference type="SUPFAM" id="SSF56349">
    <property type="entry name" value="DNA breaking-rejoining enzymes"/>
    <property type="match status" value="1"/>
</dbReference>
<dbReference type="Proteomes" id="UP000766336">
    <property type="component" value="Unassembled WGS sequence"/>
</dbReference>
<evidence type="ECO:0000259" key="3">
    <source>
        <dbReference type="Pfam" id="PF20172"/>
    </source>
</evidence>
<keyword evidence="5" id="KW-1185">Reference proteome</keyword>